<feature type="region of interest" description="Disordered" evidence="2">
    <location>
        <begin position="863"/>
        <end position="890"/>
    </location>
</feature>
<sequence>MACPDSQEACIAKQLPATTDASHDFSLDDTMQEGAKVSKALQGARKEKKYSKDMLSDRDLERLSLLLQSDTEDDQQTVAKAIEEEHRKRFQRYKHYYFEHHWKPRSSGAQLDDEWFIPNPEVLPEDDPGHLCEKCRHLNFEVLFTQRGLPGNSVPSMPTRIDFDSLWEVMQEEAEKCAFCGLLRRKIIEDGNVDRMKDHDFRKVGFYINVIDEGPEYQLRLEIELEFPEATTERFVVQRIEENPQQPLGGRVVQQDRADMDQLRQWLHICENTHQFTQESLGSNLASLRVIDTEECRVREVAYPFRYACLSYVWGKGSQVQYTTATKGRMEVPNGLQVFTLPQTIKDAIKAAREAGLRYLWVDALCILQDDPEDKDKIILEMGTIYGGATLTIVASAHADPYQGLPGMGTAHRSVAQDVAEVQGMTLAVCLHDPRQLILDIESSVWSSRAWTFQEQALSPRSVHFTRSQMAFKCVHSAVMLEETVATPDPTFKHSAIKDQNESDLMHLIWAHPSSRVRYIVDAPRDFMDSLAGIDELTPWDLYRRAVDDYTKRKLSFESDAVKAFAGVEQLVGRGINAKFWFGLPSFAFEQALLWHARAPLERRAQNNHAIYPSWSWAAWRGQVSYRGRGWKNSILWDPVPVVRWFITESQQWFVDKFKEGGEKTEEEIRDYEKKVAGAELLLRELDPYSLRFLNTRGQDGWVVNRDEDCNRHIYSHDDYPGVKFSYPVNLPGQKIDFRPVMRGALMFYAHVVPIVSCDMKKTAFKMKIEDRFMQLGINDEDCSANYRPPWRRIVYHQGYRAGFLTLNDETVPAEGDDCKYHLAAITRGSLPHVPPPPPGWDAYWGLEPREVQAIVLDEEWKSGPSKLNVPGPQETVEPSTRPQNEDGDPHWDYARFNAMAICDVYDVLVLMTRKGMSQRIGAGKISYCAFSAACPEKMFVKLI</sequence>
<evidence type="ECO:0000259" key="3">
    <source>
        <dbReference type="Pfam" id="PF06985"/>
    </source>
</evidence>
<accession>A0ABR2VC00</accession>
<evidence type="ECO:0000313" key="4">
    <source>
        <dbReference type="EMBL" id="KAK9423990.1"/>
    </source>
</evidence>
<evidence type="ECO:0000256" key="1">
    <source>
        <dbReference type="SAM" id="Coils"/>
    </source>
</evidence>
<dbReference type="InterPro" id="IPR010730">
    <property type="entry name" value="HET"/>
</dbReference>
<dbReference type="Proteomes" id="UP001408356">
    <property type="component" value="Unassembled WGS sequence"/>
</dbReference>
<proteinExistence type="predicted"/>
<dbReference type="PANTHER" id="PTHR33112:SF12">
    <property type="entry name" value="HETEROKARYON INCOMPATIBILITY DOMAIN-CONTAINING PROTEIN"/>
    <property type="match status" value="1"/>
</dbReference>
<evidence type="ECO:0000313" key="5">
    <source>
        <dbReference type="Proteomes" id="UP001408356"/>
    </source>
</evidence>
<dbReference type="Pfam" id="PF06985">
    <property type="entry name" value="HET"/>
    <property type="match status" value="1"/>
</dbReference>
<keyword evidence="5" id="KW-1185">Reference proteome</keyword>
<reference evidence="4 5" key="1">
    <citation type="journal article" date="2024" name="J. Plant Pathol.">
        <title>Sequence and assembly of the genome of Seiridium unicorne, isolate CBS 538.82, causal agent of cypress canker disease.</title>
        <authorList>
            <person name="Scali E."/>
            <person name="Rocca G.D."/>
            <person name="Danti R."/>
            <person name="Garbelotto M."/>
            <person name="Barberini S."/>
            <person name="Baroncelli R."/>
            <person name="Emiliani G."/>
        </authorList>
    </citation>
    <scope>NUCLEOTIDE SEQUENCE [LARGE SCALE GENOMIC DNA]</scope>
    <source>
        <strain evidence="4 5">BM-138-508</strain>
    </source>
</reference>
<evidence type="ECO:0000256" key="2">
    <source>
        <dbReference type="SAM" id="MobiDB-lite"/>
    </source>
</evidence>
<dbReference type="PANTHER" id="PTHR33112">
    <property type="entry name" value="DOMAIN PROTEIN, PUTATIVE-RELATED"/>
    <property type="match status" value="1"/>
</dbReference>
<feature type="domain" description="Heterokaryon incompatibility" evidence="3">
    <location>
        <begin position="307"/>
        <end position="455"/>
    </location>
</feature>
<dbReference type="EMBL" id="JARVKF010000053">
    <property type="protein sequence ID" value="KAK9423990.1"/>
    <property type="molecule type" value="Genomic_DNA"/>
</dbReference>
<gene>
    <name evidence="4" type="ORF">SUNI508_13873</name>
</gene>
<feature type="coiled-coil region" evidence="1">
    <location>
        <begin position="655"/>
        <end position="682"/>
    </location>
</feature>
<keyword evidence="1" id="KW-0175">Coiled coil</keyword>
<name>A0ABR2VC00_9PEZI</name>
<organism evidence="4 5">
    <name type="scientific">Seiridium unicorne</name>
    <dbReference type="NCBI Taxonomy" id="138068"/>
    <lineage>
        <taxon>Eukaryota</taxon>
        <taxon>Fungi</taxon>
        <taxon>Dikarya</taxon>
        <taxon>Ascomycota</taxon>
        <taxon>Pezizomycotina</taxon>
        <taxon>Sordariomycetes</taxon>
        <taxon>Xylariomycetidae</taxon>
        <taxon>Amphisphaeriales</taxon>
        <taxon>Sporocadaceae</taxon>
        <taxon>Seiridium</taxon>
    </lineage>
</organism>
<protein>
    <submittedName>
        <fullName evidence="4">Heterokaryon incompatibility protein (HET) domain-containing protein</fullName>
    </submittedName>
</protein>
<comment type="caution">
    <text evidence="4">The sequence shown here is derived from an EMBL/GenBank/DDBJ whole genome shotgun (WGS) entry which is preliminary data.</text>
</comment>